<organism evidence="1 2">
    <name type="scientific">Candidatus Sungiibacteriota bacterium</name>
    <dbReference type="NCBI Taxonomy" id="2750080"/>
    <lineage>
        <taxon>Bacteria</taxon>
        <taxon>Candidatus Sungiibacteriota</taxon>
    </lineage>
</organism>
<protein>
    <submittedName>
        <fullName evidence="1">Uncharacterized protein</fullName>
    </submittedName>
</protein>
<name>A0A7T5RK48_9BACT</name>
<accession>A0A7T5RK48</accession>
<sequence>MWMTDYIREIKRQFVEVYGFKPLPNSTKHEYNVEVPDGEYPMTIDGKLDKVRIENGGISCCNFE</sequence>
<reference evidence="1 2" key="1">
    <citation type="submission" date="2020-07" db="EMBL/GenBank/DDBJ databases">
        <title>Huge and variable diversity of episymbiotic CPR bacteria and DPANN archaea in groundwater ecosystems.</title>
        <authorList>
            <person name="He C.Y."/>
            <person name="Keren R."/>
            <person name="Whittaker M."/>
            <person name="Farag I.F."/>
            <person name="Doudna J."/>
            <person name="Cate J.H.D."/>
            <person name="Banfield J.F."/>
        </authorList>
    </citation>
    <scope>NUCLEOTIDE SEQUENCE [LARGE SCALE GENOMIC DNA]</scope>
    <source>
        <strain evidence="1">NC_groundwater_541_Ag_S-0.1um_46_50</strain>
    </source>
</reference>
<gene>
    <name evidence="1" type="ORF">HYW89_01505</name>
</gene>
<evidence type="ECO:0000313" key="2">
    <source>
        <dbReference type="Proteomes" id="UP000595618"/>
    </source>
</evidence>
<dbReference type="EMBL" id="CP066690">
    <property type="protein sequence ID" value="QQG45583.1"/>
    <property type="molecule type" value="Genomic_DNA"/>
</dbReference>
<dbReference type="Proteomes" id="UP000595618">
    <property type="component" value="Chromosome"/>
</dbReference>
<evidence type="ECO:0000313" key="1">
    <source>
        <dbReference type="EMBL" id="QQG45583.1"/>
    </source>
</evidence>
<dbReference type="AlphaFoldDB" id="A0A7T5RK48"/>
<proteinExistence type="predicted"/>